<evidence type="ECO:0000256" key="2">
    <source>
        <dbReference type="ARBA" id="ARBA00007495"/>
    </source>
</evidence>
<dbReference type="PANTHER" id="PTHR31490">
    <property type="entry name" value="GLYCOSYL HYDROLASE"/>
    <property type="match status" value="1"/>
</dbReference>
<keyword evidence="3 12" id="KW-0858">Xylan degradation</keyword>
<dbReference type="InterPro" id="IPR044846">
    <property type="entry name" value="GH10"/>
</dbReference>
<proteinExistence type="inferred from homology"/>
<dbReference type="PRINTS" id="PR00134">
    <property type="entry name" value="GLHYDRLASE10"/>
</dbReference>
<dbReference type="OrthoDB" id="9809277at2"/>
<dbReference type="RefSeq" id="WP_012875420.1">
    <property type="nucleotide sequence ID" value="NC_013525.1"/>
</dbReference>
<organism evidence="12 13">
    <name type="scientific">Thermobaculum terrenum (strain ATCC BAA-798 / CCMEE 7001 / YNP1)</name>
    <dbReference type="NCBI Taxonomy" id="525904"/>
    <lineage>
        <taxon>Bacteria</taxon>
        <taxon>Bacillati</taxon>
        <taxon>Chloroflexota</taxon>
        <taxon>Chloroflexia</taxon>
        <taxon>Candidatus Thermobaculales</taxon>
        <taxon>Candidatus Thermobaculaceae</taxon>
        <taxon>Thermobaculum</taxon>
    </lineage>
</organism>
<feature type="chain" id="PRO_5003021961" description="Beta-xylanase" evidence="10">
    <location>
        <begin position="32"/>
        <end position="371"/>
    </location>
</feature>
<keyword evidence="5 9" id="KW-0378">Hydrolase</keyword>
<dbReference type="Proteomes" id="UP000000323">
    <property type="component" value="Chromosome 1"/>
</dbReference>
<feature type="signal peptide" evidence="10">
    <location>
        <begin position="1"/>
        <end position="31"/>
    </location>
</feature>
<evidence type="ECO:0000256" key="9">
    <source>
        <dbReference type="RuleBase" id="RU361174"/>
    </source>
</evidence>
<evidence type="ECO:0000256" key="8">
    <source>
        <dbReference type="ARBA" id="ARBA00023326"/>
    </source>
</evidence>
<protein>
    <recommendedName>
        <fullName evidence="9">Beta-xylanase</fullName>
        <ecNumber evidence="9">3.2.1.8</ecNumber>
    </recommendedName>
</protein>
<keyword evidence="4 10" id="KW-0732">Signal</keyword>
<dbReference type="Pfam" id="PF00331">
    <property type="entry name" value="Glyco_hydro_10"/>
    <property type="match status" value="1"/>
</dbReference>
<dbReference type="AlphaFoldDB" id="D1CC70"/>
<dbReference type="PANTHER" id="PTHR31490:SF88">
    <property type="entry name" value="BETA-XYLANASE"/>
    <property type="match status" value="1"/>
</dbReference>
<gene>
    <name evidence="12" type="ordered locus">Tter_1479</name>
</gene>
<evidence type="ECO:0000259" key="11">
    <source>
        <dbReference type="PROSITE" id="PS51760"/>
    </source>
</evidence>
<evidence type="ECO:0000256" key="4">
    <source>
        <dbReference type="ARBA" id="ARBA00022729"/>
    </source>
</evidence>
<dbReference type="InterPro" id="IPR017853">
    <property type="entry name" value="GH"/>
</dbReference>
<evidence type="ECO:0000313" key="12">
    <source>
        <dbReference type="EMBL" id="ACZ42385.1"/>
    </source>
</evidence>
<name>D1CC70_THET1</name>
<keyword evidence="6 9" id="KW-0119">Carbohydrate metabolism</keyword>
<dbReference type="EMBL" id="CP001825">
    <property type="protein sequence ID" value="ACZ42385.1"/>
    <property type="molecule type" value="Genomic_DNA"/>
</dbReference>
<dbReference type="SUPFAM" id="SSF51445">
    <property type="entry name" value="(Trans)glycosidases"/>
    <property type="match status" value="1"/>
</dbReference>
<dbReference type="SMART" id="SM00633">
    <property type="entry name" value="Glyco_10"/>
    <property type="match status" value="1"/>
</dbReference>
<dbReference type="InterPro" id="IPR001000">
    <property type="entry name" value="GH10_dom"/>
</dbReference>
<dbReference type="GO" id="GO:0031176">
    <property type="term" value="F:endo-1,4-beta-xylanase activity"/>
    <property type="evidence" value="ECO:0007669"/>
    <property type="project" value="UniProtKB-EC"/>
</dbReference>
<evidence type="ECO:0000256" key="5">
    <source>
        <dbReference type="ARBA" id="ARBA00022801"/>
    </source>
</evidence>
<keyword evidence="8 9" id="KW-0624">Polysaccharide degradation</keyword>
<dbReference type="HOGENOM" id="CLU_020161_6_0_0"/>
<evidence type="ECO:0000256" key="6">
    <source>
        <dbReference type="ARBA" id="ARBA00023277"/>
    </source>
</evidence>
<dbReference type="KEGG" id="ttr:Tter_1479"/>
<dbReference type="CAZy" id="GH10">
    <property type="family name" value="Glycoside Hydrolase Family 10"/>
</dbReference>
<evidence type="ECO:0000256" key="7">
    <source>
        <dbReference type="ARBA" id="ARBA00023295"/>
    </source>
</evidence>
<dbReference type="STRING" id="525904.Tter_1479"/>
<comment type="catalytic activity">
    <reaction evidence="1 9">
        <text>Endohydrolysis of (1-&gt;4)-beta-D-xylosidic linkages in xylans.</text>
        <dbReference type="EC" id="3.2.1.8"/>
    </reaction>
</comment>
<keyword evidence="13" id="KW-1185">Reference proteome</keyword>
<dbReference type="eggNOG" id="COG3693">
    <property type="taxonomic scope" value="Bacteria"/>
</dbReference>
<evidence type="ECO:0000256" key="10">
    <source>
        <dbReference type="SAM" id="SignalP"/>
    </source>
</evidence>
<keyword evidence="7 9" id="KW-0326">Glycosidase</keyword>
<dbReference type="PROSITE" id="PS51760">
    <property type="entry name" value="GH10_2"/>
    <property type="match status" value="1"/>
</dbReference>
<reference evidence="13" key="1">
    <citation type="journal article" date="2010" name="Stand. Genomic Sci.">
        <title>Complete genome sequence of 'Thermobaculum terrenum' type strain (YNP1).</title>
        <authorList>
            <person name="Kiss H."/>
            <person name="Cleland D."/>
            <person name="Lapidus A."/>
            <person name="Lucas S."/>
            <person name="Glavina Del Rio T."/>
            <person name="Nolan M."/>
            <person name="Tice H."/>
            <person name="Han C."/>
            <person name="Goodwin L."/>
            <person name="Pitluck S."/>
            <person name="Liolios K."/>
            <person name="Ivanova N."/>
            <person name="Mavromatis K."/>
            <person name="Ovchinnikova G."/>
            <person name="Pati A."/>
            <person name="Chen A."/>
            <person name="Palaniappan K."/>
            <person name="Land M."/>
            <person name="Hauser L."/>
            <person name="Chang Y."/>
            <person name="Jeffries C."/>
            <person name="Lu M."/>
            <person name="Brettin T."/>
            <person name="Detter J."/>
            <person name="Goker M."/>
            <person name="Tindall B."/>
            <person name="Beck B."/>
            <person name="McDermott T."/>
            <person name="Woyke T."/>
            <person name="Bristow J."/>
            <person name="Eisen J."/>
            <person name="Markowitz V."/>
            <person name="Hugenholtz P."/>
            <person name="Kyrpides N."/>
            <person name="Klenk H."/>
            <person name="Cheng J."/>
        </authorList>
    </citation>
    <scope>NUCLEOTIDE SEQUENCE [LARGE SCALE GENOMIC DNA]</scope>
    <source>
        <strain evidence="13">ATCC BAA-798 / YNP1</strain>
    </source>
</reference>
<evidence type="ECO:0000313" key="13">
    <source>
        <dbReference type="Proteomes" id="UP000000323"/>
    </source>
</evidence>
<sequence length="371" mass="42271">MKDISNSKAALALRIILAVLLGLTFSSPVVAASNGDARGQDQFGLRDYAVRHVLRIGTAVDVNALQNEEQYRQVLAREFNSVTPENVMKWDTIEPVRGQLNFEPADQLVDFARRHGQMVRGHTLVWHSQLPSWLTNGNFTNQELEEILRQHIYDVVRHFKGKVYSWDVVNEPLNEDGTLRDTIWLRALGPDYIAKAFRWAHEADPHAKLYINDYNIEWIGPKSNGMYELVKSLKEAGVPIDGVGFQGHLGIQYGFPGDIQQNMQRFADLGLDVALSEVDVRMILPVTQEKLTTQAEYYRRLMDACLNVRRCVSFTVWGFTDAHSWVPGFFQGQGAATIFDENYQPKPAYFALKDELTERSGRPQGKHYRTE</sequence>
<accession>D1CC70</accession>
<dbReference type="Gene3D" id="3.20.20.80">
    <property type="entry name" value="Glycosidases"/>
    <property type="match status" value="1"/>
</dbReference>
<dbReference type="GO" id="GO:0045493">
    <property type="term" value="P:xylan catabolic process"/>
    <property type="evidence" value="ECO:0007669"/>
    <property type="project" value="UniProtKB-KW"/>
</dbReference>
<feature type="domain" description="GH10" evidence="11">
    <location>
        <begin position="39"/>
        <end position="355"/>
    </location>
</feature>
<evidence type="ECO:0000256" key="1">
    <source>
        <dbReference type="ARBA" id="ARBA00000681"/>
    </source>
</evidence>
<comment type="similarity">
    <text evidence="2 9">Belongs to the glycosyl hydrolase 10 (cellulase F) family.</text>
</comment>
<dbReference type="EC" id="3.2.1.8" evidence="9"/>
<evidence type="ECO:0000256" key="3">
    <source>
        <dbReference type="ARBA" id="ARBA00022651"/>
    </source>
</evidence>